<accession>A0A072TTV7</accession>
<name>A0A072TTV7_MEDTR</name>
<dbReference type="Proteomes" id="UP000002051">
    <property type="component" value="Chromosome 8"/>
</dbReference>
<protein>
    <submittedName>
        <fullName evidence="1 2">Uncharacterized protein</fullName>
    </submittedName>
</protein>
<dbReference type="HOGENOM" id="CLU_2691554_0_0_1"/>
<dbReference type="EMBL" id="CM001224">
    <property type="protein sequence ID" value="KEH20939.1"/>
    <property type="molecule type" value="Genomic_DNA"/>
</dbReference>
<evidence type="ECO:0000313" key="2">
    <source>
        <dbReference type="EnsemblPlants" id="KEH20939"/>
    </source>
</evidence>
<dbReference type="EnsemblPlants" id="KEH20939">
    <property type="protein sequence ID" value="KEH20939"/>
    <property type="gene ID" value="MTR_8g094967"/>
</dbReference>
<reference evidence="2" key="3">
    <citation type="submission" date="2015-04" db="UniProtKB">
        <authorList>
            <consortium name="EnsemblPlants"/>
        </authorList>
    </citation>
    <scope>IDENTIFICATION</scope>
    <source>
        <strain evidence="2">cv. Jemalong A17</strain>
    </source>
</reference>
<gene>
    <name evidence="1" type="ordered locus">MTR_8g094967</name>
</gene>
<evidence type="ECO:0000313" key="3">
    <source>
        <dbReference type="Proteomes" id="UP000002051"/>
    </source>
</evidence>
<keyword evidence="3" id="KW-1185">Reference proteome</keyword>
<sequence length="74" mass="8557">MPAQRDIHKPNVDIERDIEQALYGCECQKCVARITSWERRRIGKRKSQPLIERIERLEEKKEQNGHVGVSGSVG</sequence>
<evidence type="ECO:0000313" key="1">
    <source>
        <dbReference type="EMBL" id="KEH20939.1"/>
    </source>
</evidence>
<proteinExistence type="predicted"/>
<organism evidence="1 3">
    <name type="scientific">Medicago truncatula</name>
    <name type="common">Barrel medic</name>
    <name type="synonym">Medicago tribuloides</name>
    <dbReference type="NCBI Taxonomy" id="3880"/>
    <lineage>
        <taxon>Eukaryota</taxon>
        <taxon>Viridiplantae</taxon>
        <taxon>Streptophyta</taxon>
        <taxon>Embryophyta</taxon>
        <taxon>Tracheophyta</taxon>
        <taxon>Spermatophyta</taxon>
        <taxon>Magnoliopsida</taxon>
        <taxon>eudicotyledons</taxon>
        <taxon>Gunneridae</taxon>
        <taxon>Pentapetalae</taxon>
        <taxon>rosids</taxon>
        <taxon>fabids</taxon>
        <taxon>Fabales</taxon>
        <taxon>Fabaceae</taxon>
        <taxon>Papilionoideae</taxon>
        <taxon>50 kb inversion clade</taxon>
        <taxon>NPAAA clade</taxon>
        <taxon>Hologalegina</taxon>
        <taxon>IRL clade</taxon>
        <taxon>Trifolieae</taxon>
        <taxon>Medicago</taxon>
    </lineage>
</organism>
<dbReference type="AlphaFoldDB" id="A0A072TTV7"/>
<reference evidence="1 3" key="2">
    <citation type="journal article" date="2014" name="BMC Genomics">
        <title>An improved genome release (version Mt4.0) for the model legume Medicago truncatula.</title>
        <authorList>
            <person name="Tang H."/>
            <person name="Krishnakumar V."/>
            <person name="Bidwell S."/>
            <person name="Rosen B."/>
            <person name="Chan A."/>
            <person name="Zhou S."/>
            <person name="Gentzbittel L."/>
            <person name="Childs K.L."/>
            <person name="Yandell M."/>
            <person name="Gundlach H."/>
            <person name="Mayer K.F."/>
            <person name="Schwartz D.C."/>
            <person name="Town C.D."/>
        </authorList>
    </citation>
    <scope>GENOME REANNOTATION</scope>
    <source>
        <strain evidence="1">A17</strain>
        <strain evidence="2 3">cv. Jemalong A17</strain>
    </source>
</reference>
<reference evidence="1 3" key="1">
    <citation type="journal article" date="2011" name="Nature">
        <title>The Medicago genome provides insight into the evolution of rhizobial symbioses.</title>
        <authorList>
            <person name="Young N.D."/>
            <person name="Debelle F."/>
            <person name="Oldroyd G.E."/>
            <person name="Geurts R."/>
            <person name="Cannon S.B."/>
            <person name="Udvardi M.K."/>
            <person name="Benedito V.A."/>
            <person name="Mayer K.F."/>
            <person name="Gouzy J."/>
            <person name="Schoof H."/>
            <person name="Van de Peer Y."/>
            <person name="Proost S."/>
            <person name="Cook D.R."/>
            <person name="Meyers B.C."/>
            <person name="Spannagl M."/>
            <person name="Cheung F."/>
            <person name="De Mita S."/>
            <person name="Krishnakumar V."/>
            <person name="Gundlach H."/>
            <person name="Zhou S."/>
            <person name="Mudge J."/>
            <person name="Bharti A.K."/>
            <person name="Murray J.D."/>
            <person name="Naoumkina M.A."/>
            <person name="Rosen B."/>
            <person name="Silverstein K.A."/>
            <person name="Tang H."/>
            <person name="Rombauts S."/>
            <person name="Zhao P.X."/>
            <person name="Zhou P."/>
            <person name="Barbe V."/>
            <person name="Bardou P."/>
            <person name="Bechner M."/>
            <person name="Bellec A."/>
            <person name="Berger A."/>
            <person name="Berges H."/>
            <person name="Bidwell S."/>
            <person name="Bisseling T."/>
            <person name="Choisne N."/>
            <person name="Couloux A."/>
            <person name="Denny R."/>
            <person name="Deshpande S."/>
            <person name="Dai X."/>
            <person name="Doyle J.J."/>
            <person name="Dudez A.M."/>
            <person name="Farmer A.D."/>
            <person name="Fouteau S."/>
            <person name="Franken C."/>
            <person name="Gibelin C."/>
            <person name="Gish J."/>
            <person name="Goldstein S."/>
            <person name="Gonzalez A.J."/>
            <person name="Green P.J."/>
            <person name="Hallab A."/>
            <person name="Hartog M."/>
            <person name="Hua A."/>
            <person name="Humphray S.J."/>
            <person name="Jeong D.H."/>
            <person name="Jing Y."/>
            <person name="Jocker A."/>
            <person name="Kenton S.M."/>
            <person name="Kim D.J."/>
            <person name="Klee K."/>
            <person name="Lai H."/>
            <person name="Lang C."/>
            <person name="Lin S."/>
            <person name="Macmil S.L."/>
            <person name="Magdelenat G."/>
            <person name="Matthews L."/>
            <person name="McCorrison J."/>
            <person name="Monaghan E.L."/>
            <person name="Mun J.H."/>
            <person name="Najar F.Z."/>
            <person name="Nicholson C."/>
            <person name="Noirot C."/>
            <person name="O'Bleness M."/>
            <person name="Paule C.R."/>
            <person name="Poulain J."/>
            <person name="Prion F."/>
            <person name="Qin B."/>
            <person name="Qu C."/>
            <person name="Retzel E.F."/>
            <person name="Riddle C."/>
            <person name="Sallet E."/>
            <person name="Samain S."/>
            <person name="Samson N."/>
            <person name="Sanders I."/>
            <person name="Saurat O."/>
            <person name="Scarpelli C."/>
            <person name="Schiex T."/>
            <person name="Segurens B."/>
            <person name="Severin A.J."/>
            <person name="Sherrier D.J."/>
            <person name="Shi R."/>
            <person name="Sims S."/>
            <person name="Singer S.R."/>
            <person name="Sinharoy S."/>
            <person name="Sterck L."/>
            <person name="Viollet A."/>
            <person name="Wang B.B."/>
            <person name="Wang K."/>
            <person name="Wang M."/>
            <person name="Wang X."/>
            <person name="Warfsmann J."/>
            <person name="Weissenbach J."/>
            <person name="White D.D."/>
            <person name="White J.D."/>
            <person name="Wiley G.B."/>
            <person name="Wincker P."/>
            <person name="Xing Y."/>
            <person name="Yang L."/>
            <person name="Yao Z."/>
            <person name="Ying F."/>
            <person name="Zhai J."/>
            <person name="Zhou L."/>
            <person name="Zuber A."/>
            <person name="Denarie J."/>
            <person name="Dixon R.A."/>
            <person name="May G.D."/>
            <person name="Schwartz D.C."/>
            <person name="Rogers J."/>
            <person name="Quetier F."/>
            <person name="Town C.D."/>
            <person name="Roe B.A."/>
        </authorList>
    </citation>
    <scope>NUCLEOTIDE SEQUENCE [LARGE SCALE GENOMIC DNA]</scope>
    <source>
        <strain evidence="1">A17</strain>
        <strain evidence="2 3">cv. Jemalong A17</strain>
    </source>
</reference>